<dbReference type="PANTHER" id="PTHR45745:SF1">
    <property type="entry name" value="PHOSPHOGLUCOMUTASE 2B-RELATED"/>
    <property type="match status" value="1"/>
</dbReference>
<evidence type="ECO:0000313" key="12">
    <source>
        <dbReference type="Proteomes" id="UP000278437"/>
    </source>
</evidence>
<dbReference type="Pfam" id="PF02880">
    <property type="entry name" value="PGM_PMM_III"/>
    <property type="match status" value="1"/>
</dbReference>
<dbReference type="EMBL" id="CP020373">
    <property type="protein sequence ID" value="AZQ09890.1"/>
    <property type="molecule type" value="Genomic_DNA"/>
</dbReference>
<keyword evidence="12" id="KW-1185">Reference proteome</keyword>
<dbReference type="PANTHER" id="PTHR45745">
    <property type="entry name" value="PHOSPHOMANNOMUTASE 45A"/>
    <property type="match status" value="1"/>
</dbReference>
<evidence type="ECO:0000259" key="8">
    <source>
        <dbReference type="Pfam" id="PF02878"/>
    </source>
</evidence>
<keyword evidence="4" id="KW-0479">Metal-binding</keyword>
<dbReference type="InterPro" id="IPR016055">
    <property type="entry name" value="A-D-PHexomutase_a/b/a-I/II/III"/>
</dbReference>
<comment type="similarity">
    <text evidence="2">Belongs to the phosphohexose mutase family.</text>
</comment>
<dbReference type="InterPro" id="IPR005846">
    <property type="entry name" value="A-D-PHexomutase_a/b/a-III"/>
</dbReference>
<dbReference type="InterPro" id="IPR005841">
    <property type="entry name" value="Alpha-D-phosphohexomutase_SF"/>
</dbReference>
<dbReference type="PROSITE" id="PS00710">
    <property type="entry name" value="PGM_PMM"/>
    <property type="match status" value="1"/>
</dbReference>
<organism evidence="11 12">
    <name type="scientific">Shewanella khirikhana</name>
    <dbReference type="NCBI Taxonomy" id="1965282"/>
    <lineage>
        <taxon>Bacteria</taxon>
        <taxon>Pseudomonadati</taxon>
        <taxon>Pseudomonadota</taxon>
        <taxon>Gammaproteobacteria</taxon>
        <taxon>Alteromonadales</taxon>
        <taxon>Shewanellaceae</taxon>
        <taxon>Shewanella</taxon>
    </lineage>
</organism>
<comment type="cofactor">
    <cofactor evidence="1">
        <name>Mg(2+)</name>
        <dbReference type="ChEBI" id="CHEBI:18420"/>
    </cofactor>
</comment>
<feature type="domain" description="Alpha-D-phosphohexomutase alpha/beta/alpha" evidence="10">
    <location>
        <begin position="374"/>
        <end position="494"/>
    </location>
</feature>
<dbReference type="CDD" id="cd05799">
    <property type="entry name" value="PGM2"/>
    <property type="match status" value="1"/>
</dbReference>
<name>A0ABN5TSV0_9GAMM</name>
<evidence type="ECO:0000259" key="10">
    <source>
        <dbReference type="Pfam" id="PF02880"/>
    </source>
</evidence>
<dbReference type="EC" id="5.4.2.2" evidence="11"/>
<evidence type="ECO:0000259" key="7">
    <source>
        <dbReference type="Pfam" id="PF00408"/>
    </source>
</evidence>
<protein>
    <submittedName>
        <fullName evidence="11">Phosphoglucomutase</fullName>
        <ecNumber evidence="11">5.4.2.2</ecNumber>
    </submittedName>
</protein>
<dbReference type="SUPFAM" id="SSF53738">
    <property type="entry name" value="Phosphoglucomutase, first 3 domains"/>
    <property type="match status" value="3"/>
</dbReference>
<dbReference type="GO" id="GO:0004614">
    <property type="term" value="F:phosphoglucomutase activity"/>
    <property type="evidence" value="ECO:0007669"/>
    <property type="project" value="UniProtKB-EC"/>
</dbReference>
<gene>
    <name evidence="11" type="primary">pgcA</name>
    <name evidence="11" type="ORF">STH12_00751</name>
</gene>
<feature type="domain" description="Alpha-D-phosphohexomutase C-terminal" evidence="7">
    <location>
        <begin position="575"/>
        <end position="594"/>
    </location>
</feature>
<feature type="domain" description="Alpha-D-phosphohexomutase alpha/beta/alpha" evidence="8">
    <location>
        <begin position="89"/>
        <end position="227"/>
    </location>
</feature>
<dbReference type="Pfam" id="PF02878">
    <property type="entry name" value="PGM_PMM_I"/>
    <property type="match status" value="1"/>
</dbReference>
<dbReference type="Pfam" id="PF02879">
    <property type="entry name" value="PGM_PMM_II"/>
    <property type="match status" value="1"/>
</dbReference>
<evidence type="ECO:0000259" key="9">
    <source>
        <dbReference type="Pfam" id="PF02879"/>
    </source>
</evidence>
<dbReference type="Pfam" id="PF00408">
    <property type="entry name" value="PGM_PMM_IV"/>
    <property type="match status" value="1"/>
</dbReference>
<dbReference type="Gene3D" id="3.40.120.10">
    <property type="entry name" value="Alpha-D-Glucose-1,6-Bisphosphate, subunit A, domain 3"/>
    <property type="match status" value="3"/>
</dbReference>
<accession>A0ABN5TSV0</accession>
<feature type="domain" description="Alpha-D-phosphohexomutase alpha/beta/alpha" evidence="9">
    <location>
        <begin position="272"/>
        <end position="362"/>
    </location>
</feature>
<evidence type="ECO:0000256" key="1">
    <source>
        <dbReference type="ARBA" id="ARBA00001946"/>
    </source>
</evidence>
<sequence length="629" mass="67356">MEVQICLSGVAGSPMVGEIGVAAQASLKALPLWVGLLQKWIGEHMDTQLALRVKHWITRDPDPVSRSELERLLDAGDETALSQAFSGRLAFGTAGIRGIVGPGPMGMNRLLVRETSAGLGEYLSAQVKDAKRRGVVIGFDGRHDSKTFAHDAASVLCGLGFKVRLTSHVAPTPLVAFGVKHFEAAAGIVVTASHNPPKYNGYKVYWENGAQIIPPHDSGIAARIEMAANTELPWLGESDAVKKGLLSFLQDDFFEHYRRAVLHSPLLTAATAATSASSQLSLAYTAMHGVGAPMAERVLKDAGFGKVFSVAAQREPDGDFPTVNFPNPEEPGAMDMVMAEAAAHDAELACANDPDADRFAVAARKADGSYRMLTGDQVGALFVDYLLGRWQAATVPLVGNTIVSSALLHAIARYHKAESYTTLTGFKWLMNTAQQLASPQKPFLFAYEEALGYTVGDLVWDKDGITAQLCFARVAAELKAQGKSVWDALEALYRRHGLYVNRQVSIALGADTPDIGAALRQTPPASIDGRQVLSVEDFKTLSHSFADGRSESISLPSSDVLIYHLGESGSAPGTTARVIVRPSGTEPKIKCYYELVMPMTAQMAMADAQAVGDRLMSALVDGHQASLPR</sequence>
<dbReference type="InterPro" id="IPR036900">
    <property type="entry name" value="A-D-PHexomutase_C_sf"/>
</dbReference>
<evidence type="ECO:0000256" key="2">
    <source>
        <dbReference type="ARBA" id="ARBA00010231"/>
    </source>
</evidence>
<dbReference type="InterPro" id="IPR016066">
    <property type="entry name" value="A-D-PHexomutase_CS"/>
</dbReference>
<evidence type="ECO:0000313" key="11">
    <source>
        <dbReference type="EMBL" id="AZQ09890.1"/>
    </source>
</evidence>
<reference evidence="12" key="1">
    <citation type="submission" date="2017-03" db="EMBL/GenBank/DDBJ databases">
        <title>Full genome sequence of a non-lethal Shewanella isolate that potentiates virulence of Vibio parahaemolyticus causing acute hepatopancreatic necrosis disease (AHPND) in shrimp.</title>
        <authorList>
            <person name="Prachumwat A."/>
            <person name="Sritunyalucksana K."/>
        </authorList>
    </citation>
    <scope>NUCLEOTIDE SEQUENCE [LARGE SCALE GENOMIC DNA]</scope>
    <source>
        <strain evidence="12">TH2012</strain>
    </source>
</reference>
<evidence type="ECO:0000256" key="6">
    <source>
        <dbReference type="ARBA" id="ARBA00023235"/>
    </source>
</evidence>
<proteinExistence type="inferred from homology"/>
<keyword evidence="3" id="KW-0597">Phosphoprotein</keyword>
<evidence type="ECO:0000256" key="5">
    <source>
        <dbReference type="ARBA" id="ARBA00022842"/>
    </source>
</evidence>
<evidence type="ECO:0000256" key="3">
    <source>
        <dbReference type="ARBA" id="ARBA00022553"/>
    </source>
</evidence>
<keyword evidence="6 11" id="KW-0413">Isomerase</keyword>
<dbReference type="PRINTS" id="PR00509">
    <property type="entry name" value="PGMPMM"/>
</dbReference>
<dbReference type="Gene3D" id="3.30.310.50">
    <property type="entry name" value="Alpha-D-phosphohexomutase, C-terminal domain"/>
    <property type="match status" value="1"/>
</dbReference>
<dbReference type="InterPro" id="IPR005843">
    <property type="entry name" value="A-D-PHexomutase_C"/>
</dbReference>
<keyword evidence="5" id="KW-0460">Magnesium</keyword>
<dbReference type="Proteomes" id="UP000278437">
    <property type="component" value="Chromosome"/>
</dbReference>
<dbReference type="SUPFAM" id="SSF55957">
    <property type="entry name" value="Phosphoglucomutase, C-terminal domain"/>
    <property type="match status" value="1"/>
</dbReference>
<dbReference type="InterPro" id="IPR005845">
    <property type="entry name" value="A-D-PHexomutase_a/b/a-II"/>
</dbReference>
<dbReference type="InterPro" id="IPR005844">
    <property type="entry name" value="A-D-PHexomutase_a/b/a-I"/>
</dbReference>
<evidence type="ECO:0000256" key="4">
    <source>
        <dbReference type="ARBA" id="ARBA00022723"/>
    </source>
</evidence>